<dbReference type="AlphaFoldDB" id="A0AAW0NLU3"/>
<dbReference type="FunFam" id="1.10.533.10:FF:000065">
    <property type="entry name" value="Ectodysplasin-A receptor-associated adapter protein"/>
    <property type="match status" value="1"/>
</dbReference>
<evidence type="ECO:0000256" key="2">
    <source>
        <dbReference type="ARBA" id="ARBA00022473"/>
    </source>
</evidence>
<dbReference type="InterPro" id="IPR000488">
    <property type="entry name" value="Death_dom"/>
</dbReference>
<feature type="compositionally biased region" description="Polar residues" evidence="7">
    <location>
        <begin position="39"/>
        <end position="53"/>
    </location>
</feature>
<feature type="compositionally biased region" description="Polar residues" evidence="7">
    <location>
        <begin position="8"/>
        <end position="22"/>
    </location>
</feature>
<reference evidence="10" key="1">
    <citation type="submission" date="2024-04" db="EMBL/GenBank/DDBJ databases">
        <title>Salinicola lusitanus LLJ914,a marine bacterium isolated from the Okinawa Trough.</title>
        <authorList>
            <person name="Li J."/>
        </authorList>
    </citation>
    <scope>NUCLEOTIDE SEQUENCE [LARGE SCALE GENOMIC DNA]</scope>
</reference>
<keyword evidence="3" id="KW-0963">Cytoplasm</keyword>
<feature type="compositionally biased region" description="Basic and acidic residues" evidence="7">
    <location>
        <begin position="178"/>
        <end position="193"/>
    </location>
</feature>
<dbReference type="InterPro" id="IPR039200">
    <property type="entry name" value="EDARADD"/>
</dbReference>
<comment type="caution">
    <text evidence="9">The sequence shown here is derived from an EMBL/GenBank/DDBJ whole genome shotgun (WGS) entry which is preliminary data.</text>
</comment>
<keyword evidence="4" id="KW-0221">Differentiation</keyword>
<feature type="compositionally biased region" description="Basic and acidic residues" evidence="7">
    <location>
        <begin position="54"/>
        <end position="69"/>
    </location>
</feature>
<evidence type="ECO:0000256" key="6">
    <source>
        <dbReference type="ARBA" id="ARBA00070869"/>
    </source>
</evidence>
<comment type="function">
    <text evidence="5">Adapter protein that interacts with EDAR DEATH domain and couples the receptor to EDA signaling pathway during morphogenesis of ectodermal organs. Mediates the activation of NF-kappa-B.</text>
</comment>
<feature type="region of interest" description="Disordered" evidence="7">
    <location>
        <begin position="1"/>
        <end position="201"/>
    </location>
</feature>
<dbReference type="SUPFAM" id="SSF47986">
    <property type="entry name" value="DEATH domain"/>
    <property type="match status" value="1"/>
</dbReference>
<feature type="domain" description="Death" evidence="8">
    <location>
        <begin position="337"/>
        <end position="414"/>
    </location>
</feature>
<feature type="compositionally biased region" description="Basic and acidic residues" evidence="7">
    <location>
        <begin position="147"/>
        <end position="162"/>
    </location>
</feature>
<dbReference type="GO" id="GO:0005737">
    <property type="term" value="C:cytoplasm"/>
    <property type="evidence" value="ECO:0007669"/>
    <property type="project" value="UniProtKB-SubCell"/>
</dbReference>
<dbReference type="GO" id="GO:0007165">
    <property type="term" value="P:signal transduction"/>
    <property type="evidence" value="ECO:0007669"/>
    <property type="project" value="InterPro"/>
</dbReference>
<feature type="compositionally biased region" description="Polar residues" evidence="7">
    <location>
        <begin position="163"/>
        <end position="177"/>
    </location>
</feature>
<protein>
    <recommendedName>
        <fullName evidence="6">Ectodysplasin-A receptor-associated adapter protein</fullName>
    </recommendedName>
</protein>
<evidence type="ECO:0000256" key="1">
    <source>
        <dbReference type="ARBA" id="ARBA00004496"/>
    </source>
</evidence>
<dbReference type="PANTHER" id="PTHR28469">
    <property type="entry name" value="ECTODYSPLASIN-A RECEPTOR-ASSOCIATED ADAPTER PROTEIN"/>
    <property type="match status" value="1"/>
</dbReference>
<evidence type="ECO:0000256" key="3">
    <source>
        <dbReference type="ARBA" id="ARBA00022490"/>
    </source>
</evidence>
<feature type="compositionally biased region" description="Polar residues" evidence="7">
    <location>
        <begin position="70"/>
        <end position="84"/>
    </location>
</feature>
<evidence type="ECO:0000259" key="8">
    <source>
        <dbReference type="Pfam" id="PF00531"/>
    </source>
</evidence>
<organism evidence="9 10">
    <name type="scientific">Mugilogobius chulae</name>
    <name type="common">yellowstripe goby</name>
    <dbReference type="NCBI Taxonomy" id="88201"/>
    <lineage>
        <taxon>Eukaryota</taxon>
        <taxon>Metazoa</taxon>
        <taxon>Chordata</taxon>
        <taxon>Craniata</taxon>
        <taxon>Vertebrata</taxon>
        <taxon>Euteleostomi</taxon>
        <taxon>Actinopterygii</taxon>
        <taxon>Neopterygii</taxon>
        <taxon>Teleostei</taxon>
        <taxon>Neoteleostei</taxon>
        <taxon>Acanthomorphata</taxon>
        <taxon>Gobiaria</taxon>
        <taxon>Gobiiformes</taxon>
        <taxon>Gobioidei</taxon>
        <taxon>Gobiidae</taxon>
        <taxon>Gobionellinae</taxon>
        <taxon>Mugilogobius</taxon>
    </lineage>
</organism>
<feature type="compositionally biased region" description="Basic and acidic residues" evidence="7">
    <location>
        <begin position="23"/>
        <end position="38"/>
    </location>
</feature>
<dbReference type="InterPro" id="IPR011029">
    <property type="entry name" value="DEATH-like_dom_sf"/>
</dbReference>
<evidence type="ECO:0000256" key="7">
    <source>
        <dbReference type="SAM" id="MobiDB-lite"/>
    </source>
</evidence>
<evidence type="ECO:0000256" key="4">
    <source>
        <dbReference type="ARBA" id="ARBA00022782"/>
    </source>
</evidence>
<feature type="compositionally biased region" description="Basic and acidic residues" evidence="7">
    <location>
        <begin position="85"/>
        <end position="100"/>
    </location>
</feature>
<keyword evidence="2" id="KW-0217">Developmental protein</keyword>
<accession>A0AAW0NLU3</accession>
<dbReference type="EMBL" id="JBBPFD010000013">
    <property type="protein sequence ID" value="KAK7901733.1"/>
    <property type="molecule type" value="Genomic_DNA"/>
</dbReference>
<dbReference type="Proteomes" id="UP001460270">
    <property type="component" value="Unassembled WGS sequence"/>
</dbReference>
<name>A0AAW0NLU3_9GOBI</name>
<gene>
    <name evidence="9" type="ORF">WMY93_018502</name>
</gene>
<comment type="subcellular location">
    <subcellularLocation>
        <location evidence="1">Cytoplasm</location>
    </subcellularLocation>
</comment>
<dbReference type="Pfam" id="PF00531">
    <property type="entry name" value="Death"/>
    <property type="match status" value="1"/>
</dbReference>
<sequence length="499" mass="56772">MKQDETRVQTQTPGRDTSPSPDSRTRHESKPRLQDETRVQTQTPGRDTSPNPDSRTRHESKPRLQDETRVQTQTPGRDTSPNPDSRTRHESKPRLQDETRVQTQTPGRDTSPSPDSRTRLESKPRLQDETRVQTQTPGRDTSPNPDSRTRHESKPRLQDETRVQTQTPGRDTSPNPDSRTRHESKPRLQDETRVQAQTPAQRTSVDFNPVWSPRIRLLSTRDRPEEVVSLDVSAEPVEDTDTTSFVAQISVEQNYPVQVTDPHDAVTLHLSSVPPGHFSSHRIQQPVEDVDCSCSSSTSPDCPKALLAPCDRCSPPPPPAPNICDLMNDKDLLDLLRLKLDPSHVTVKNWKHFGSRWGMSYDELSLLEQRSLGSLSHSPTHELLLRFNHRPLSELLELCRLYQRVDVLRLLLRWEEQEWPQSNLQTTRANMKDRSNDWTGAGLELELDWSWTGTGLELDWSWTGTGLELDWNWTGAGLDAVGLFKQQKSPSGLRTRVDG</sequence>
<feature type="compositionally biased region" description="Polar residues" evidence="7">
    <location>
        <begin position="101"/>
        <end position="115"/>
    </location>
</feature>
<dbReference type="PANTHER" id="PTHR28469:SF1">
    <property type="entry name" value="ECTODYSPLASIN-A RECEPTOR-ASSOCIATED ADAPTER PROTEIN"/>
    <property type="match status" value="1"/>
</dbReference>
<dbReference type="Gene3D" id="1.10.533.10">
    <property type="entry name" value="Death Domain, Fas"/>
    <property type="match status" value="1"/>
</dbReference>
<proteinExistence type="predicted"/>
<feature type="compositionally biased region" description="Polar residues" evidence="7">
    <location>
        <begin position="132"/>
        <end position="146"/>
    </location>
</feature>
<keyword evidence="10" id="KW-1185">Reference proteome</keyword>
<evidence type="ECO:0000313" key="9">
    <source>
        <dbReference type="EMBL" id="KAK7901733.1"/>
    </source>
</evidence>
<evidence type="ECO:0000313" key="10">
    <source>
        <dbReference type="Proteomes" id="UP001460270"/>
    </source>
</evidence>
<evidence type="ECO:0000256" key="5">
    <source>
        <dbReference type="ARBA" id="ARBA00058509"/>
    </source>
</evidence>
<feature type="compositionally biased region" description="Basic and acidic residues" evidence="7">
    <location>
        <begin position="116"/>
        <end position="131"/>
    </location>
</feature>
<dbReference type="GO" id="GO:0030154">
    <property type="term" value="P:cell differentiation"/>
    <property type="evidence" value="ECO:0007669"/>
    <property type="project" value="UniProtKB-KW"/>
</dbReference>